<dbReference type="InterPro" id="IPR001937">
    <property type="entry name" value="GalP_UDPtransf1"/>
</dbReference>
<dbReference type="GO" id="GO:0008108">
    <property type="term" value="F:UDP-glucose:hexose-1-phosphate uridylyltransferase activity"/>
    <property type="evidence" value="ECO:0007669"/>
    <property type="project" value="UniProtKB-UniRule"/>
</dbReference>
<dbReference type="GO" id="GO:0005737">
    <property type="term" value="C:cytoplasm"/>
    <property type="evidence" value="ECO:0007669"/>
    <property type="project" value="TreeGrafter"/>
</dbReference>
<accession>A0A0G0H6E8</accession>
<sequence length="183" mass="21735">MMGSSNPHPHCQIWASDEIPHILKLEDQHQLKYFNTKQSKLLADYRDTECRNTERVIVENDQWVVLIPFWAVWPYETLVLPKYEVSRFGDIDMSALKEFAKINQKLLLAYDRLFQTSFPYSMGFHGSYEKTNDKHWLFHTHYYPPLLRSATIRKYLVGYEMLAEAQRDINPEQAAQTLRLHVQ</sequence>
<evidence type="ECO:0000259" key="3">
    <source>
        <dbReference type="Pfam" id="PF02744"/>
    </source>
</evidence>
<dbReference type="GO" id="GO:0008270">
    <property type="term" value="F:zinc ion binding"/>
    <property type="evidence" value="ECO:0007669"/>
    <property type="project" value="InterPro"/>
</dbReference>
<dbReference type="PANTHER" id="PTHR11943:SF1">
    <property type="entry name" value="GALACTOSE-1-PHOSPHATE URIDYLYLTRANSFERASE"/>
    <property type="match status" value="1"/>
</dbReference>
<dbReference type="SUPFAM" id="SSF54197">
    <property type="entry name" value="HIT-like"/>
    <property type="match status" value="2"/>
</dbReference>
<dbReference type="PATRIC" id="fig|1618481.3.peg.96"/>
<dbReference type="Gene3D" id="3.30.428.10">
    <property type="entry name" value="HIT-like"/>
    <property type="match status" value="1"/>
</dbReference>
<dbReference type="EC" id="2.7.7.12" evidence="2"/>
<dbReference type="InterPro" id="IPR005850">
    <property type="entry name" value="GalP_Utransf_C"/>
</dbReference>
<dbReference type="AlphaFoldDB" id="A0A0G0H6E8"/>
<dbReference type="EMBL" id="LBTJ01000002">
    <property type="protein sequence ID" value="KKQ38843.1"/>
    <property type="molecule type" value="Genomic_DNA"/>
</dbReference>
<dbReference type="GO" id="GO:0033499">
    <property type="term" value="P:galactose catabolic process via UDP-galactose, Leloir pathway"/>
    <property type="evidence" value="ECO:0007669"/>
    <property type="project" value="TreeGrafter"/>
</dbReference>
<evidence type="ECO:0000313" key="5">
    <source>
        <dbReference type="Proteomes" id="UP000034471"/>
    </source>
</evidence>
<dbReference type="STRING" id="1618481.US54_C0002G0031"/>
<gene>
    <name evidence="4" type="ORF">US54_C0002G0031</name>
</gene>
<evidence type="ECO:0000313" key="4">
    <source>
        <dbReference type="EMBL" id="KKQ38843.1"/>
    </source>
</evidence>
<evidence type="ECO:0000256" key="2">
    <source>
        <dbReference type="NCBIfam" id="TIGR00209"/>
    </source>
</evidence>
<dbReference type="Proteomes" id="UP000034471">
    <property type="component" value="Unassembled WGS sequence"/>
</dbReference>
<dbReference type="InterPro" id="IPR036265">
    <property type="entry name" value="HIT-like_sf"/>
</dbReference>
<dbReference type="NCBIfam" id="TIGR00209">
    <property type="entry name" value="galT_1"/>
    <property type="match status" value="1"/>
</dbReference>
<dbReference type="Pfam" id="PF02744">
    <property type="entry name" value="GalP_UDP_tr_C"/>
    <property type="match status" value="1"/>
</dbReference>
<dbReference type="PANTHER" id="PTHR11943">
    <property type="entry name" value="GALACTOSE-1-PHOSPHATE URIDYLYLTRANSFERASE"/>
    <property type="match status" value="1"/>
</dbReference>
<evidence type="ECO:0000256" key="1">
    <source>
        <dbReference type="ARBA" id="ARBA00016340"/>
    </source>
</evidence>
<organism evidence="4 5">
    <name type="scientific">Candidatus Roizmanbacteria bacterium GW2011_GWA2_37_7</name>
    <dbReference type="NCBI Taxonomy" id="1618481"/>
    <lineage>
        <taxon>Bacteria</taxon>
        <taxon>Candidatus Roizmaniibacteriota</taxon>
    </lineage>
</organism>
<reference evidence="4 5" key="1">
    <citation type="journal article" date="2015" name="Nature">
        <title>rRNA introns, odd ribosomes, and small enigmatic genomes across a large radiation of phyla.</title>
        <authorList>
            <person name="Brown C.T."/>
            <person name="Hug L.A."/>
            <person name="Thomas B.C."/>
            <person name="Sharon I."/>
            <person name="Castelle C.J."/>
            <person name="Singh A."/>
            <person name="Wilkins M.J."/>
            <person name="Williams K.H."/>
            <person name="Banfield J.F."/>
        </authorList>
    </citation>
    <scope>NUCLEOTIDE SEQUENCE [LARGE SCALE GENOMIC DNA]</scope>
</reference>
<feature type="domain" description="Galactose-1-phosphate uridyl transferase C-terminal" evidence="3">
    <location>
        <begin position="27"/>
        <end position="179"/>
    </location>
</feature>
<keyword evidence="4" id="KW-0808">Transferase</keyword>
<comment type="caution">
    <text evidence="4">The sequence shown here is derived from an EMBL/GenBank/DDBJ whole genome shotgun (WGS) entry which is preliminary data.</text>
</comment>
<keyword evidence="4" id="KW-0548">Nucleotidyltransferase</keyword>
<protein>
    <recommendedName>
        <fullName evidence="1 2">Galactose-1-phosphate uridylyltransferase</fullName>
        <ecNumber evidence="2">2.7.7.12</ecNumber>
    </recommendedName>
</protein>
<name>A0A0G0H6E8_9BACT</name>
<proteinExistence type="predicted"/>